<comment type="caution">
    <text evidence="2">The sequence shown here is derived from an EMBL/GenBank/DDBJ whole genome shotgun (WGS) entry which is preliminary data.</text>
</comment>
<evidence type="ECO:0000313" key="3">
    <source>
        <dbReference type="Proteomes" id="UP000252707"/>
    </source>
</evidence>
<dbReference type="Proteomes" id="UP000252707">
    <property type="component" value="Unassembled WGS sequence"/>
</dbReference>
<keyword evidence="1" id="KW-1133">Transmembrane helix</keyword>
<keyword evidence="3" id="KW-1185">Reference proteome</keyword>
<keyword evidence="1" id="KW-0472">Membrane</keyword>
<evidence type="ECO:0000313" key="2">
    <source>
        <dbReference type="EMBL" id="RCX28006.1"/>
    </source>
</evidence>
<proteinExistence type="predicted"/>
<dbReference type="RefSeq" id="WP_114280430.1">
    <property type="nucleotide sequence ID" value="NZ_QPJY01000008.1"/>
</dbReference>
<dbReference type="AlphaFoldDB" id="A0A369C5G3"/>
<evidence type="ECO:0008006" key="4">
    <source>
        <dbReference type="Google" id="ProtNLM"/>
    </source>
</evidence>
<reference evidence="2 3" key="1">
    <citation type="submission" date="2018-07" db="EMBL/GenBank/DDBJ databases">
        <title>Genomic Encyclopedia of Type Strains, Phase IV (KMG-IV): sequencing the most valuable type-strain genomes for metagenomic binning, comparative biology and taxonomic classification.</title>
        <authorList>
            <person name="Goeker M."/>
        </authorList>
    </citation>
    <scope>NUCLEOTIDE SEQUENCE [LARGE SCALE GENOMIC DNA]</scope>
    <source>
        <strain evidence="2 3">DSM 26407</strain>
    </source>
</reference>
<accession>A0A369C5G3</accession>
<dbReference type="EMBL" id="QPJY01000008">
    <property type="protein sequence ID" value="RCX28006.1"/>
    <property type="molecule type" value="Genomic_DNA"/>
</dbReference>
<sequence>MRNLIHSLKQHKQQAMQFFLMAAVPLAALASTTGAEFSTFYQFVYDAATGYLGRGIAITGGLITLGIAAGTGKAVIAILGVVLAVFGALGPSIIDNIFGSAII</sequence>
<organism evidence="2 3">
    <name type="scientific">Thioalbus denitrificans</name>
    <dbReference type="NCBI Taxonomy" id="547122"/>
    <lineage>
        <taxon>Bacteria</taxon>
        <taxon>Pseudomonadati</taxon>
        <taxon>Pseudomonadota</taxon>
        <taxon>Gammaproteobacteria</taxon>
        <taxon>Chromatiales</taxon>
        <taxon>Ectothiorhodospiraceae</taxon>
        <taxon>Thioalbus</taxon>
    </lineage>
</organism>
<feature type="transmembrane region" description="Helical" evidence="1">
    <location>
        <begin position="50"/>
        <end position="68"/>
    </location>
</feature>
<evidence type="ECO:0000256" key="1">
    <source>
        <dbReference type="SAM" id="Phobius"/>
    </source>
</evidence>
<name>A0A369C5G3_9GAMM</name>
<gene>
    <name evidence="2" type="ORF">DFQ59_10834</name>
</gene>
<protein>
    <recommendedName>
        <fullName evidence="4">Conjugal transfer pilus assembly protein TraA</fullName>
    </recommendedName>
</protein>
<keyword evidence="1" id="KW-0812">Transmembrane</keyword>
<feature type="transmembrane region" description="Helical" evidence="1">
    <location>
        <begin position="75"/>
        <end position="94"/>
    </location>
</feature>